<name>A0A5Q2FAE7_9ACTN</name>
<dbReference type="Gene3D" id="3.90.220.20">
    <property type="entry name" value="DNA methylase specificity domains"/>
    <property type="match status" value="2"/>
</dbReference>
<proteinExistence type="inferred from homology"/>
<gene>
    <name evidence="5" type="ORF">Rai3103_08945</name>
</gene>
<sequence>MRDGWKARTLGEICNLTKGTTPTLKAVPGRYPLVVTAADFLTSENYQFEGEAVCVPMVSSTGHGHASLKRVHYVRGKFAVANIITALQRKADAPVDMKFLWLLLDHGKDEIIVPLMKGTANVSLSQKALSSATINLPPLPDQRRIVDLISALDDTIAKAECCATAAQEARRAYVRAISTEGDQVTIESVAVVSQGRSLPKKVQGTKSGNLPWFKIADMAQPHNMFGYRQAETQMGLQEIIGLGGHIVPAGAVVFPRVGAAVQTEKKRLMLVDGAVDENHLVLTPRSGTPSEVLLAVMENFSLSSLVQTGAVPSLNMGLIRATRVPWVEPAKATAAARLLGDMREAARARAELVAHLRTLRSNLLTVLLSGEHEIPESYDELLGEAS</sequence>
<evidence type="ECO:0000256" key="3">
    <source>
        <dbReference type="ARBA" id="ARBA00023125"/>
    </source>
</evidence>
<dbReference type="GO" id="GO:0009307">
    <property type="term" value="P:DNA restriction-modification system"/>
    <property type="evidence" value="ECO:0007669"/>
    <property type="project" value="UniProtKB-KW"/>
</dbReference>
<dbReference type="AlphaFoldDB" id="A0A5Q2FAE7"/>
<dbReference type="PANTHER" id="PTHR30408:SF12">
    <property type="entry name" value="TYPE I RESTRICTION ENZYME MJAVIII SPECIFICITY SUBUNIT"/>
    <property type="match status" value="1"/>
</dbReference>
<dbReference type="SUPFAM" id="SSF116734">
    <property type="entry name" value="DNA methylase specificity domain"/>
    <property type="match status" value="2"/>
</dbReference>
<dbReference type="EMBL" id="CP045725">
    <property type="protein sequence ID" value="QGF23779.1"/>
    <property type="molecule type" value="Genomic_DNA"/>
</dbReference>
<reference evidence="5 6" key="1">
    <citation type="submission" date="2019-10" db="EMBL/GenBank/DDBJ databases">
        <title>Genomic analysis of Raineyella sp. CBA3103.</title>
        <authorList>
            <person name="Roh S.W."/>
        </authorList>
    </citation>
    <scope>NUCLEOTIDE SEQUENCE [LARGE SCALE GENOMIC DNA]</scope>
    <source>
        <strain evidence="5 6">CBA3103</strain>
    </source>
</reference>
<evidence type="ECO:0000256" key="2">
    <source>
        <dbReference type="ARBA" id="ARBA00022747"/>
    </source>
</evidence>
<evidence type="ECO:0000256" key="1">
    <source>
        <dbReference type="ARBA" id="ARBA00010923"/>
    </source>
</evidence>
<evidence type="ECO:0000313" key="6">
    <source>
        <dbReference type="Proteomes" id="UP000386847"/>
    </source>
</evidence>
<dbReference type="PANTHER" id="PTHR30408">
    <property type="entry name" value="TYPE-1 RESTRICTION ENZYME ECOKI SPECIFICITY PROTEIN"/>
    <property type="match status" value="1"/>
</dbReference>
<dbReference type="KEGG" id="rain:Rai3103_08945"/>
<dbReference type="InterPro" id="IPR044946">
    <property type="entry name" value="Restrct_endonuc_typeI_TRD_sf"/>
</dbReference>
<dbReference type="RefSeq" id="WP_153572309.1">
    <property type="nucleotide sequence ID" value="NZ_CP045725.1"/>
</dbReference>
<dbReference type="REBASE" id="376846">
    <property type="entry name" value="S.Rsp3103ORF8950P"/>
</dbReference>
<feature type="domain" description="Type I restriction modification DNA specificity" evidence="4">
    <location>
        <begin position="3"/>
        <end position="157"/>
    </location>
</feature>
<keyword evidence="6" id="KW-1185">Reference proteome</keyword>
<dbReference type="InterPro" id="IPR000055">
    <property type="entry name" value="Restrct_endonuc_typeI_TRD"/>
</dbReference>
<comment type="similarity">
    <text evidence="1">Belongs to the type-I restriction system S methylase family.</text>
</comment>
<accession>A0A5Q2FAE7</accession>
<dbReference type="Pfam" id="PF01420">
    <property type="entry name" value="Methylase_S"/>
    <property type="match status" value="1"/>
</dbReference>
<evidence type="ECO:0000313" key="5">
    <source>
        <dbReference type="EMBL" id="QGF23779.1"/>
    </source>
</evidence>
<evidence type="ECO:0000259" key="4">
    <source>
        <dbReference type="Pfam" id="PF01420"/>
    </source>
</evidence>
<dbReference type="Proteomes" id="UP000386847">
    <property type="component" value="Chromosome"/>
</dbReference>
<keyword evidence="2" id="KW-0680">Restriction system</keyword>
<dbReference type="InterPro" id="IPR052021">
    <property type="entry name" value="Type-I_RS_S_subunit"/>
</dbReference>
<dbReference type="GO" id="GO:0003677">
    <property type="term" value="F:DNA binding"/>
    <property type="evidence" value="ECO:0007669"/>
    <property type="project" value="UniProtKB-KW"/>
</dbReference>
<organism evidence="5 6">
    <name type="scientific">Raineyella fluvialis</name>
    <dbReference type="NCBI Taxonomy" id="2662261"/>
    <lineage>
        <taxon>Bacteria</taxon>
        <taxon>Bacillati</taxon>
        <taxon>Actinomycetota</taxon>
        <taxon>Actinomycetes</taxon>
        <taxon>Propionibacteriales</taxon>
        <taxon>Propionibacteriaceae</taxon>
        <taxon>Raineyella</taxon>
    </lineage>
</organism>
<keyword evidence="3" id="KW-0238">DNA-binding</keyword>
<protein>
    <recommendedName>
        <fullName evidence="4">Type I restriction modification DNA specificity domain-containing protein</fullName>
    </recommendedName>
</protein>